<evidence type="ECO:0000313" key="2">
    <source>
        <dbReference type="EMBL" id="AMP42225.1"/>
    </source>
</evidence>
<reference evidence="2" key="2">
    <citation type="submission" date="2016-02" db="EMBL/GenBank/DDBJ databases">
        <authorList>
            <person name="Wen L."/>
            <person name="He K."/>
            <person name="Yang H."/>
        </authorList>
    </citation>
    <scope>NUCLEOTIDE SEQUENCE</scope>
</reference>
<dbReference type="EMBL" id="KU736870">
    <property type="protein sequence ID" value="AMP42225.1"/>
    <property type="molecule type" value="Genomic_DNA"/>
</dbReference>
<organism evidence="2">
    <name type="scientific">uncultured bacterium IN-05</name>
    <dbReference type="NCBI Taxonomy" id="1805583"/>
    <lineage>
        <taxon>Bacteria</taxon>
        <taxon>environmental samples</taxon>
    </lineage>
</organism>
<dbReference type="CDD" id="cd00093">
    <property type="entry name" value="HTH_XRE"/>
    <property type="match status" value="1"/>
</dbReference>
<protein>
    <submittedName>
        <fullName evidence="2">Helix-turn-helix protein</fullName>
    </submittedName>
</protein>
<feature type="domain" description="HTH cro/C1-type" evidence="1">
    <location>
        <begin position="7"/>
        <end position="61"/>
    </location>
</feature>
<sequence>MQVGENIHRIRNKRGYTAEQLAEMIGISAVSLRKYEYGERIPKDPMIAEIARCLEVSPSALKSDWGKGANDAIHVLFDMEEVFDLTPIKIGGTVVLAMPEELVNEDQEALARALHHWYRNHRDYQDDELTRDEYISWKDSFRA</sequence>
<dbReference type="SUPFAM" id="SSF47413">
    <property type="entry name" value="lambda repressor-like DNA-binding domains"/>
    <property type="match status" value="1"/>
</dbReference>
<name>A0A142BVT7_9BACT</name>
<dbReference type="Pfam" id="PF01381">
    <property type="entry name" value="HTH_3"/>
    <property type="match status" value="1"/>
</dbReference>
<dbReference type="SMART" id="SM00530">
    <property type="entry name" value="HTH_XRE"/>
    <property type="match status" value="1"/>
</dbReference>
<dbReference type="GO" id="GO:0003677">
    <property type="term" value="F:DNA binding"/>
    <property type="evidence" value="ECO:0007669"/>
    <property type="project" value="InterPro"/>
</dbReference>
<dbReference type="InterPro" id="IPR010982">
    <property type="entry name" value="Lambda_DNA-bd_dom_sf"/>
</dbReference>
<dbReference type="AlphaFoldDB" id="A0A142BVT7"/>
<evidence type="ECO:0000259" key="1">
    <source>
        <dbReference type="PROSITE" id="PS50943"/>
    </source>
</evidence>
<dbReference type="InterPro" id="IPR001387">
    <property type="entry name" value="Cro/C1-type_HTH"/>
</dbReference>
<dbReference type="PROSITE" id="PS50943">
    <property type="entry name" value="HTH_CROC1"/>
    <property type="match status" value="1"/>
</dbReference>
<reference evidence="2" key="1">
    <citation type="journal article" date="2016" name="Appl. Environ. Microbiol.">
        <title>Diversity of the Tetracycline Mobilome within a Chinese Pig Manure Sample.</title>
        <authorList>
            <person name="Leclercq S.O."/>
            <person name="Wang C."/>
            <person name="Zhu Y."/>
            <person name="Wu H."/>
            <person name="Du X."/>
            <person name="Liu Z."/>
            <person name="Feng J."/>
        </authorList>
    </citation>
    <scope>NUCLEOTIDE SEQUENCE</scope>
</reference>
<proteinExistence type="predicted"/>
<dbReference type="Gene3D" id="1.10.260.40">
    <property type="entry name" value="lambda repressor-like DNA-binding domains"/>
    <property type="match status" value="1"/>
</dbReference>
<accession>A0A142BVT7</accession>